<feature type="transmembrane region" description="Helical" evidence="3">
    <location>
        <begin position="418"/>
        <end position="436"/>
    </location>
</feature>
<dbReference type="Pfam" id="PF03323">
    <property type="entry name" value="GerA"/>
    <property type="match status" value="1"/>
</dbReference>
<reference evidence="4 5" key="1">
    <citation type="submission" date="2019-03" db="EMBL/GenBank/DDBJ databases">
        <title>Genomic Encyclopedia of Type Strains, Phase IV (KMG-IV): sequencing the most valuable type-strain genomes for metagenomic binning, comparative biology and taxonomic classification.</title>
        <authorList>
            <person name="Goeker M."/>
        </authorList>
    </citation>
    <scope>NUCLEOTIDE SEQUENCE [LARGE SCALE GENOMIC DNA]</scope>
    <source>
        <strain evidence="4 5">LX-B</strain>
    </source>
</reference>
<dbReference type="InterPro" id="IPR050768">
    <property type="entry name" value="UPF0353/GerABKA_families"/>
</dbReference>
<proteinExistence type="inferred from homology"/>
<keyword evidence="3" id="KW-1133">Transmembrane helix</keyword>
<feature type="transmembrane region" description="Helical" evidence="3">
    <location>
        <begin position="443"/>
        <end position="469"/>
    </location>
</feature>
<dbReference type="RefSeq" id="WP_132015210.1">
    <property type="nucleotide sequence ID" value="NZ_SLUN01000019.1"/>
</dbReference>
<dbReference type="InterPro" id="IPR004995">
    <property type="entry name" value="Spore_Ger"/>
</dbReference>
<dbReference type="EMBL" id="SLUN01000019">
    <property type="protein sequence ID" value="TCL64263.1"/>
    <property type="molecule type" value="Genomic_DNA"/>
</dbReference>
<dbReference type="GO" id="GO:0016020">
    <property type="term" value="C:membrane"/>
    <property type="evidence" value="ECO:0007669"/>
    <property type="project" value="InterPro"/>
</dbReference>
<dbReference type="PANTHER" id="PTHR22550:SF5">
    <property type="entry name" value="LEUCINE ZIPPER PROTEIN 4"/>
    <property type="match status" value="1"/>
</dbReference>
<organism evidence="4 5">
    <name type="scientific">Hydrogenispora ethanolica</name>
    <dbReference type="NCBI Taxonomy" id="1082276"/>
    <lineage>
        <taxon>Bacteria</taxon>
        <taxon>Bacillati</taxon>
        <taxon>Bacillota</taxon>
        <taxon>Hydrogenispora</taxon>
    </lineage>
</organism>
<evidence type="ECO:0000313" key="4">
    <source>
        <dbReference type="EMBL" id="TCL64263.1"/>
    </source>
</evidence>
<name>A0A4R1REE0_HYDET</name>
<sequence>MYRTPKRPIFWKMLRELERIKMEFAKDNSLETGLSEHLQDNLRQIKDRLHASTDLVIRSFALGLPGRRQAAVVFIDGLADKKQIEWSILRPLMLPGENGALHTGNNLLEYVESSLLTVGEVKLAHEPLTLIDSVLMGSTALLIDGQAAAIIVNTPGWEKRSLQQPDSEVNIRGPRDGFIESLRTNTALLRRKIGHPNLTFETLTVGQKTKTDVSIAYLKEVAPEPLIQEIKRRIKRIQTDIIVGAGGIEQFIEDAPLSLFSTVGYSERPDVVAAKIIEGRAAIVIDGTPIVLTVPFLFVENFQYPDDYNFHFLYATLLRWVRYVAFGFSFLSPAAYVALSTFHQELIPTPLVITMAASMEGTPFPTVVEAIGMGLLFEIIREGGIRLPKPVGQAIGIVGALVIGQATVQAGLVDAPTVIVIAVTAVATFVSPTLVDETTPLRILLVVLAGLLGAFGIMIGLLVLLIHLASIRSFGVPYLAPVVPFSAREFLQDVVIRSPWWTMWFRPRMLAAGDPERQRFRLMPHPPKGSKDGSKK</sequence>
<evidence type="ECO:0000256" key="3">
    <source>
        <dbReference type="SAM" id="Phobius"/>
    </source>
</evidence>
<dbReference type="GO" id="GO:0009847">
    <property type="term" value="P:spore germination"/>
    <property type="evidence" value="ECO:0007669"/>
    <property type="project" value="InterPro"/>
</dbReference>
<protein>
    <submittedName>
        <fullName evidence="4">Spore germination protein KA</fullName>
    </submittedName>
</protein>
<dbReference type="PANTHER" id="PTHR22550">
    <property type="entry name" value="SPORE GERMINATION PROTEIN"/>
    <property type="match status" value="1"/>
</dbReference>
<feature type="transmembrane region" description="Helical" evidence="3">
    <location>
        <begin position="392"/>
        <end position="412"/>
    </location>
</feature>
<feature type="transmembrane region" description="Helical" evidence="3">
    <location>
        <begin position="320"/>
        <end position="342"/>
    </location>
</feature>
<evidence type="ECO:0000256" key="2">
    <source>
        <dbReference type="ARBA" id="ARBA00023136"/>
    </source>
</evidence>
<dbReference type="AlphaFoldDB" id="A0A4R1REE0"/>
<dbReference type="PIRSF" id="PIRSF005690">
    <property type="entry name" value="GerBA"/>
    <property type="match status" value="1"/>
</dbReference>
<accession>A0A4R1REE0</accession>
<evidence type="ECO:0000313" key="5">
    <source>
        <dbReference type="Proteomes" id="UP000295008"/>
    </source>
</evidence>
<gene>
    <name evidence="4" type="ORF">EDC14_101969</name>
</gene>
<comment type="caution">
    <text evidence="4">The sequence shown here is derived from an EMBL/GenBank/DDBJ whole genome shotgun (WGS) entry which is preliminary data.</text>
</comment>
<dbReference type="OrthoDB" id="1726708at2"/>
<dbReference type="Proteomes" id="UP000295008">
    <property type="component" value="Unassembled WGS sequence"/>
</dbReference>
<feature type="transmembrane region" description="Helical" evidence="3">
    <location>
        <begin position="362"/>
        <end position="380"/>
    </location>
</feature>
<keyword evidence="2 3" id="KW-0472">Membrane</keyword>
<comment type="similarity">
    <text evidence="1">Belongs to the GerABKA family.</text>
</comment>
<keyword evidence="5" id="KW-1185">Reference proteome</keyword>
<keyword evidence="3" id="KW-0812">Transmembrane</keyword>
<evidence type="ECO:0000256" key="1">
    <source>
        <dbReference type="ARBA" id="ARBA00005278"/>
    </source>
</evidence>